<dbReference type="InterPro" id="IPR020846">
    <property type="entry name" value="MFS_dom"/>
</dbReference>
<reference evidence="10 11" key="1">
    <citation type="submission" date="2023-07" db="EMBL/GenBank/DDBJ databases">
        <title>Sorghum-associated microbial communities from plants grown in Nebraska, USA.</title>
        <authorList>
            <person name="Schachtman D."/>
        </authorList>
    </citation>
    <scope>NUCLEOTIDE SEQUENCE [LARGE SCALE GENOMIC DNA]</scope>
    <source>
        <strain evidence="10 11">CC482</strain>
    </source>
</reference>
<dbReference type="PANTHER" id="PTHR42718">
    <property type="entry name" value="MAJOR FACILITATOR SUPERFAMILY MULTIDRUG TRANSPORTER MFSC"/>
    <property type="match status" value="1"/>
</dbReference>
<feature type="transmembrane region" description="Helical" evidence="8">
    <location>
        <begin position="211"/>
        <end position="228"/>
    </location>
</feature>
<feature type="transmembrane region" description="Helical" evidence="8">
    <location>
        <begin position="452"/>
        <end position="470"/>
    </location>
</feature>
<feature type="transmembrane region" description="Helical" evidence="8">
    <location>
        <begin position="90"/>
        <end position="109"/>
    </location>
</feature>
<feature type="transmembrane region" description="Helical" evidence="8">
    <location>
        <begin position="366"/>
        <end position="392"/>
    </location>
</feature>
<keyword evidence="6 8" id="KW-1133">Transmembrane helix</keyword>
<dbReference type="Pfam" id="PF07690">
    <property type="entry name" value="MFS_1"/>
    <property type="match status" value="1"/>
</dbReference>
<dbReference type="Gene3D" id="1.20.1720.10">
    <property type="entry name" value="Multidrug resistance protein D"/>
    <property type="match status" value="1"/>
</dbReference>
<feature type="transmembrane region" description="Helical" evidence="8">
    <location>
        <begin position="280"/>
        <end position="301"/>
    </location>
</feature>
<proteinExistence type="inferred from homology"/>
<feature type="transmembrane region" description="Helical" evidence="8">
    <location>
        <begin position="342"/>
        <end position="360"/>
    </location>
</feature>
<evidence type="ECO:0000256" key="1">
    <source>
        <dbReference type="ARBA" id="ARBA00004651"/>
    </source>
</evidence>
<organism evidence="10 11">
    <name type="scientific">Paenibacillus harenae</name>
    <dbReference type="NCBI Taxonomy" id="306543"/>
    <lineage>
        <taxon>Bacteria</taxon>
        <taxon>Bacillati</taxon>
        <taxon>Bacillota</taxon>
        <taxon>Bacilli</taxon>
        <taxon>Bacillales</taxon>
        <taxon>Paenibacillaceae</taxon>
        <taxon>Paenibacillus</taxon>
    </lineage>
</organism>
<feature type="domain" description="Major facilitator superfamily (MFS) profile" evidence="9">
    <location>
        <begin position="24"/>
        <end position="474"/>
    </location>
</feature>
<dbReference type="RefSeq" id="WP_307205523.1">
    <property type="nucleotide sequence ID" value="NZ_JAUSSU010000007.1"/>
</dbReference>
<sequence>MTASETVASPKKSGVFSLRAILAPMLAIICGMIMVIMDGTIVNVAIPTLVELFSTNLITFQWVITGYTLAMAAVIPVAGWLTDRFGSKRIFLLTIILFTLGSALCSMAQSIEQLIAFRILQGLGGGMVAPIGIALVFKLAPPERRGTVLGMLGIPMLVAPALGPILSGWLMQEASWHWIFLINVPVGTLALLLGHKFLVNDKGRNSHPLDYVGVVLAPIAFALLTYGLSESGNSWSSSTAIAALAAGGVLLLLFIIAELRHPYPLLELRVFRSSPFNRSIVMLWIVQITLFGTMLLIPMYLQNVRGITPFESGLMTLAHALAAGIANPFGGRMFDRIGIRPLAFIGLSLIAAALFILTSITTATDLFIVIVSLILLGLGTGFTMMPLNTHILSSAPPHLVSRVTPLTTSTQQIVISFGAASLAGYLTSRIAWHQSASGHSLKSEAMGFADTFLLAACIASLCVGLSLFLGRPQREQIKQSERMKGE</sequence>
<dbReference type="NCBIfam" id="TIGR00711">
    <property type="entry name" value="efflux_EmrB"/>
    <property type="match status" value="1"/>
</dbReference>
<feature type="transmembrane region" description="Helical" evidence="8">
    <location>
        <begin position="21"/>
        <end position="46"/>
    </location>
</feature>
<feature type="transmembrane region" description="Helical" evidence="8">
    <location>
        <begin position="413"/>
        <end position="432"/>
    </location>
</feature>
<feature type="transmembrane region" description="Helical" evidence="8">
    <location>
        <begin position="149"/>
        <end position="170"/>
    </location>
</feature>
<keyword evidence="3" id="KW-0813">Transport</keyword>
<dbReference type="Proteomes" id="UP001229346">
    <property type="component" value="Unassembled WGS sequence"/>
</dbReference>
<evidence type="ECO:0000313" key="11">
    <source>
        <dbReference type="Proteomes" id="UP001229346"/>
    </source>
</evidence>
<keyword evidence="5 8" id="KW-0812">Transmembrane</keyword>
<protein>
    <submittedName>
        <fullName evidence="10">EmrB/QacA subfamily drug resistance transporter</fullName>
    </submittedName>
</protein>
<comment type="similarity">
    <text evidence="2">Belongs to the major facilitator superfamily. EmrB family.</text>
</comment>
<evidence type="ECO:0000313" key="10">
    <source>
        <dbReference type="EMBL" id="MDQ0114199.1"/>
    </source>
</evidence>
<evidence type="ECO:0000256" key="8">
    <source>
        <dbReference type="SAM" id="Phobius"/>
    </source>
</evidence>
<gene>
    <name evidence="10" type="ORF">J2T15_003654</name>
</gene>
<keyword evidence="4" id="KW-1003">Cell membrane</keyword>
<dbReference type="Gene3D" id="1.20.1250.20">
    <property type="entry name" value="MFS general substrate transporter like domains"/>
    <property type="match status" value="1"/>
</dbReference>
<dbReference type="InterPro" id="IPR004638">
    <property type="entry name" value="EmrB-like"/>
</dbReference>
<evidence type="ECO:0000256" key="2">
    <source>
        <dbReference type="ARBA" id="ARBA00008537"/>
    </source>
</evidence>
<keyword evidence="7 8" id="KW-0472">Membrane</keyword>
<evidence type="ECO:0000259" key="9">
    <source>
        <dbReference type="PROSITE" id="PS50850"/>
    </source>
</evidence>
<evidence type="ECO:0000256" key="3">
    <source>
        <dbReference type="ARBA" id="ARBA00022448"/>
    </source>
</evidence>
<feature type="transmembrane region" description="Helical" evidence="8">
    <location>
        <begin position="240"/>
        <end position="259"/>
    </location>
</feature>
<feature type="transmembrane region" description="Helical" evidence="8">
    <location>
        <begin position="58"/>
        <end position="78"/>
    </location>
</feature>
<dbReference type="SUPFAM" id="SSF103473">
    <property type="entry name" value="MFS general substrate transporter"/>
    <property type="match status" value="1"/>
</dbReference>
<dbReference type="InterPro" id="IPR036259">
    <property type="entry name" value="MFS_trans_sf"/>
</dbReference>
<dbReference type="InterPro" id="IPR011701">
    <property type="entry name" value="MFS"/>
</dbReference>
<dbReference type="PROSITE" id="PS50850">
    <property type="entry name" value="MFS"/>
    <property type="match status" value="1"/>
</dbReference>
<name>A0ABT9U3I0_PAEHA</name>
<comment type="caution">
    <text evidence="10">The sequence shown here is derived from an EMBL/GenBank/DDBJ whole genome shotgun (WGS) entry which is preliminary data.</text>
</comment>
<feature type="transmembrane region" description="Helical" evidence="8">
    <location>
        <begin position="115"/>
        <end position="137"/>
    </location>
</feature>
<dbReference type="CDD" id="cd17503">
    <property type="entry name" value="MFS_LmrB_MDR_like"/>
    <property type="match status" value="1"/>
</dbReference>
<dbReference type="EMBL" id="JAUSSU010000007">
    <property type="protein sequence ID" value="MDQ0114199.1"/>
    <property type="molecule type" value="Genomic_DNA"/>
</dbReference>
<evidence type="ECO:0000256" key="6">
    <source>
        <dbReference type="ARBA" id="ARBA00022989"/>
    </source>
</evidence>
<evidence type="ECO:0000256" key="5">
    <source>
        <dbReference type="ARBA" id="ARBA00022692"/>
    </source>
</evidence>
<evidence type="ECO:0000256" key="4">
    <source>
        <dbReference type="ARBA" id="ARBA00022475"/>
    </source>
</evidence>
<feature type="transmembrane region" description="Helical" evidence="8">
    <location>
        <begin position="176"/>
        <end position="199"/>
    </location>
</feature>
<keyword evidence="11" id="KW-1185">Reference proteome</keyword>
<comment type="subcellular location">
    <subcellularLocation>
        <location evidence="1">Cell membrane</location>
        <topology evidence="1">Multi-pass membrane protein</topology>
    </subcellularLocation>
</comment>
<accession>A0ABT9U3I0</accession>
<dbReference type="PANTHER" id="PTHR42718:SF9">
    <property type="entry name" value="MAJOR FACILITATOR SUPERFAMILY MULTIDRUG TRANSPORTER MFSC"/>
    <property type="match status" value="1"/>
</dbReference>
<evidence type="ECO:0000256" key="7">
    <source>
        <dbReference type="ARBA" id="ARBA00023136"/>
    </source>
</evidence>
<feature type="transmembrane region" description="Helical" evidence="8">
    <location>
        <begin position="313"/>
        <end position="330"/>
    </location>
</feature>